<reference evidence="9" key="1">
    <citation type="journal article" date="2015" name="Proc. Natl. Acad. Sci. U.S.A.">
        <title>Genome sequence of the Asian Tiger mosquito, Aedes albopictus, reveals insights into its biology, genetics, and evolution.</title>
        <authorList>
            <person name="Chen X.G."/>
            <person name="Jiang X."/>
            <person name="Gu J."/>
            <person name="Xu M."/>
            <person name="Wu Y."/>
            <person name="Deng Y."/>
            <person name="Zhang C."/>
            <person name="Bonizzoni M."/>
            <person name="Dermauw W."/>
            <person name="Vontas J."/>
            <person name="Armbruster P."/>
            <person name="Huang X."/>
            <person name="Yang Y."/>
            <person name="Zhang H."/>
            <person name="He W."/>
            <person name="Peng H."/>
            <person name="Liu Y."/>
            <person name="Wu K."/>
            <person name="Chen J."/>
            <person name="Lirakis M."/>
            <person name="Topalis P."/>
            <person name="Van Leeuwen T."/>
            <person name="Hall A.B."/>
            <person name="Jiang X."/>
            <person name="Thorpe C."/>
            <person name="Mueller R.L."/>
            <person name="Sun C."/>
            <person name="Waterhouse R.M."/>
            <person name="Yan G."/>
            <person name="Tu Z.J."/>
            <person name="Fang X."/>
            <person name="James A.A."/>
        </authorList>
    </citation>
    <scope>NUCLEOTIDE SEQUENCE [LARGE SCALE GENOMIC DNA]</scope>
    <source>
        <strain evidence="9">Foshan</strain>
    </source>
</reference>
<feature type="region of interest" description="Disordered" evidence="6">
    <location>
        <begin position="84"/>
        <end position="108"/>
    </location>
</feature>
<dbReference type="PANTHER" id="PTHR47331:SF5">
    <property type="entry name" value="RIBONUCLEASE H"/>
    <property type="match status" value="1"/>
</dbReference>
<evidence type="ECO:0000259" key="7">
    <source>
        <dbReference type="PROSITE" id="PS50016"/>
    </source>
</evidence>
<dbReference type="SUPFAM" id="SSF57903">
    <property type="entry name" value="FYVE/PHD zinc finger"/>
    <property type="match status" value="1"/>
</dbReference>
<dbReference type="GeneID" id="134289605"/>
<keyword evidence="9" id="KW-1185">Reference proteome</keyword>
<dbReference type="PANTHER" id="PTHR47331">
    <property type="entry name" value="PHD-TYPE DOMAIN-CONTAINING PROTEIN"/>
    <property type="match status" value="1"/>
</dbReference>
<evidence type="ECO:0000313" key="9">
    <source>
        <dbReference type="Proteomes" id="UP000069940"/>
    </source>
</evidence>
<dbReference type="InterPro" id="IPR005312">
    <property type="entry name" value="DUF1759"/>
</dbReference>
<dbReference type="InterPro" id="IPR001965">
    <property type="entry name" value="Znf_PHD"/>
</dbReference>
<dbReference type="PROSITE" id="PS50016">
    <property type="entry name" value="ZF_PHD_2"/>
    <property type="match status" value="1"/>
</dbReference>
<dbReference type="Pfam" id="PF03564">
    <property type="entry name" value="DUF1759"/>
    <property type="match status" value="1"/>
</dbReference>
<dbReference type="SMART" id="SM00249">
    <property type="entry name" value="PHD"/>
    <property type="match status" value="1"/>
</dbReference>
<accession>A0ABM1XVB6</accession>
<dbReference type="InterPro" id="IPR008042">
    <property type="entry name" value="Retrotrans_Pao"/>
</dbReference>
<evidence type="ECO:0000313" key="8">
    <source>
        <dbReference type="EnsemblMetazoa" id="AALFPA23_003226.P3464"/>
    </source>
</evidence>
<dbReference type="InterPro" id="IPR043502">
    <property type="entry name" value="DNA/RNA_pol_sf"/>
</dbReference>
<dbReference type="Pfam" id="PF05380">
    <property type="entry name" value="Peptidase_A17"/>
    <property type="match status" value="1"/>
</dbReference>
<dbReference type="SUPFAM" id="SSF56672">
    <property type="entry name" value="DNA/RNA polymerases"/>
    <property type="match status" value="1"/>
</dbReference>
<sequence length="1525" mass="171783">MSTSKANDPLVPKSCTACNHPDHIEDMVACDNCGKWYHFGCANVDESIVDQTWKCQPCGLLLSNVASNTGVGASLNVPTGAVRKTGKTAGSKVTSSRKSKKTVASKNASVTSSARERLALELEVLNEQQQLEELELEEENQIRARQIAQEKMIRDSELEIEAKKLAEEKEFLEKKTAEELKFRRDQMAIKKKSLEEKAKLIREQSLRGSSRSSSISQSVSEVSAKVNKWLEKTEQHTGDNQGNANDPGLDPINAALVSGFDMLGLAQREATSFGDRQTDKPIAAHHDPEHFFRGLNTTAPRQNLADNGITRSEQGRSGRGTRFPEQTFASRGLQSVNDESSLAFDHQVGPTNRQLAARQVMGKDLPIFSGNPEDWPIWVSNFERSTTTCGFSQDENLIRLQRCLKGPALDMVRGRLLTPASVPHVIKTLQLRYGRPETLIRALTEKIRHLPPPKMDNLESIIDFGMAVDNLVEHLKTAKQYAHLTNPSLLHDLVGKLPVEYRMKWAAFKGARADADLRIFGSFMNGIVELAFDVADDQPTSLSSKTQQKQKERVYLQTHSESMDAHAAHGNVPNVRLEKTQKKICVACAIEGHRVYECTQFTSLSVDERLKIVNQNSLCRTCLNQHGRWPCRTWQGCGISGCRLRHHTLLHQPPQVTSVAVSTSHLDRQQSSNGPLFRILPVTLYGPSGKIDIFAFIDEGSQLTLLEDEVAAQLGLSGPCEPLQLLWTGNVTRSECTSRRLLVDIAGTRMSQKFKLADARTVGKLMLPTQALCYRHLATQYPHLRGLPISDYEGVVPKLLIGLDNLKLTIPLKTREGDWGHPMAAKCRLGWSIYGCLPNDSGSATCGFHVGGWTNQDQELNQLVKNYVALDNAGITSPATLLESDEDRRARQILEATTRRISTGFETGLLWKADYVQLPNSYGMAYRRLCSLERKLSSDEQLYASVRTIIQDYVTKQYAHAATEYELTTTRPEKCWYLPLGVVVNPRKNKVRLIMDARATVDGVSFNSSLLKGPDLLTSLPAVLSHFRLFQYALAADIKEMFHRIKIRDEDRQFQRFLWRDHPEMQPATFVMDVAICGSTCSPSSAQYVKNQNAQEFASEFPKAVDAVIRHHYVDDYLDSFGTIEEAVQIGCEVKEIHARGGFEIRNFLSNSAEIAERVGSQSTMMEKILQAGKEEFAECVLGMRWIPSSDNFTYSLQLREDLRNVLADGHTPTKREILRVVMSLFDPLGLITFYLIHGRVLMQDIWASRIDWDDIIDNELCERWRQWIGYLPQLDSLRIPRCYFVGGNERTYSSLQIHVFVHASESAFCSAVYFRVETAFGADVALVSAKSKVAPLKMLSIPRLELQAAVLGTRLLNSVVAMHDLQVTKRVLWTDSRTVLAWINSDQRKYHQFVGFRVAEILSTTEPAEWRWISSKAYVADIATKWGTGPDIDQSSVWFQGPEFLRQPEDTWPKQQQGSVSTTEEIRSCNIHVTKPEMIVDITRFSRWERLHRTVGYIHRFYDNLKRKREGVALEFGPLRLSIQ</sequence>
<reference evidence="8" key="2">
    <citation type="submission" date="2025-05" db="UniProtKB">
        <authorList>
            <consortium name="EnsemblMetazoa"/>
        </authorList>
    </citation>
    <scope>IDENTIFICATION</scope>
    <source>
        <strain evidence="8">Foshan</strain>
    </source>
</reference>
<dbReference type="PROSITE" id="PS01359">
    <property type="entry name" value="ZF_PHD_1"/>
    <property type="match status" value="1"/>
</dbReference>
<dbReference type="InterPro" id="IPR043128">
    <property type="entry name" value="Rev_trsase/Diguanyl_cyclase"/>
</dbReference>
<dbReference type="Pfam" id="PF00628">
    <property type="entry name" value="PHD"/>
    <property type="match status" value="1"/>
</dbReference>
<dbReference type="Gene3D" id="3.30.70.270">
    <property type="match status" value="1"/>
</dbReference>
<dbReference type="InterPro" id="IPR011011">
    <property type="entry name" value="Znf_FYVE_PHD"/>
</dbReference>
<organism evidence="8 9">
    <name type="scientific">Aedes albopictus</name>
    <name type="common">Asian tiger mosquito</name>
    <name type="synonym">Stegomyia albopicta</name>
    <dbReference type="NCBI Taxonomy" id="7160"/>
    <lineage>
        <taxon>Eukaryota</taxon>
        <taxon>Metazoa</taxon>
        <taxon>Ecdysozoa</taxon>
        <taxon>Arthropoda</taxon>
        <taxon>Hexapoda</taxon>
        <taxon>Insecta</taxon>
        <taxon>Pterygota</taxon>
        <taxon>Neoptera</taxon>
        <taxon>Endopterygota</taxon>
        <taxon>Diptera</taxon>
        <taxon>Nematocera</taxon>
        <taxon>Culicoidea</taxon>
        <taxon>Culicidae</taxon>
        <taxon>Culicinae</taxon>
        <taxon>Aedini</taxon>
        <taxon>Aedes</taxon>
        <taxon>Stegomyia</taxon>
    </lineage>
</organism>
<feature type="region of interest" description="Disordered" evidence="6">
    <location>
        <begin position="300"/>
        <end position="324"/>
    </location>
</feature>
<feature type="compositionally biased region" description="Polar residues" evidence="6">
    <location>
        <begin position="300"/>
        <end position="312"/>
    </location>
</feature>
<proteinExistence type="predicted"/>
<dbReference type="InterPro" id="IPR019787">
    <property type="entry name" value="Znf_PHD-finger"/>
</dbReference>
<feature type="domain" description="PHD-type" evidence="7">
    <location>
        <begin position="12"/>
        <end position="61"/>
    </location>
</feature>
<evidence type="ECO:0000256" key="1">
    <source>
        <dbReference type="ARBA" id="ARBA00022723"/>
    </source>
</evidence>
<dbReference type="EnsemblMetazoa" id="AALFPA23_003226.R3464">
    <property type="protein sequence ID" value="AALFPA23_003226.P3464"/>
    <property type="gene ID" value="AALFPA23_003226"/>
</dbReference>
<evidence type="ECO:0000256" key="4">
    <source>
        <dbReference type="PROSITE-ProRule" id="PRU00146"/>
    </source>
</evidence>
<feature type="coiled-coil region" evidence="5">
    <location>
        <begin position="115"/>
        <end position="204"/>
    </location>
</feature>
<dbReference type="InterPro" id="IPR013083">
    <property type="entry name" value="Znf_RING/FYVE/PHD"/>
</dbReference>
<evidence type="ECO:0000256" key="3">
    <source>
        <dbReference type="ARBA" id="ARBA00022833"/>
    </source>
</evidence>
<keyword evidence="5" id="KW-0175">Coiled coil</keyword>
<keyword evidence="2 4" id="KW-0863">Zinc-finger</keyword>
<evidence type="ECO:0000256" key="5">
    <source>
        <dbReference type="SAM" id="Coils"/>
    </source>
</evidence>
<dbReference type="Gene3D" id="3.30.40.10">
    <property type="entry name" value="Zinc/RING finger domain, C3HC4 (zinc finger)"/>
    <property type="match status" value="1"/>
</dbReference>
<protein>
    <recommendedName>
        <fullName evidence="7">PHD-type domain-containing protein</fullName>
    </recommendedName>
</protein>
<dbReference type="Proteomes" id="UP000069940">
    <property type="component" value="Unassembled WGS sequence"/>
</dbReference>
<dbReference type="Gene3D" id="3.10.10.10">
    <property type="entry name" value="HIV Type 1 Reverse Transcriptase, subunit A, domain 1"/>
    <property type="match status" value="1"/>
</dbReference>
<keyword evidence="1" id="KW-0479">Metal-binding</keyword>
<dbReference type="InterPro" id="IPR019786">
    <property type="entry name" value="Zinc_finger_PHD-type_CS"/>
</dbReference>
<keyword evidence="3" id="KW-0862">Zinc</keyword>
<dbReference type="RefSeq" id="XP_062711689.1">
    <property type="nucleotide sequence ID" value="XM_062855705.1"/>
</dbReference>
<evidence type="ECO:0000256" key="6">
    <source>
        <dbReference type="SAM" id="MobiDB-lite"/>
    </source>
</evidence>
<evidence type="ECO:0000256" key="2">
    <source>
        <dbReference type="ARBA" id="ARBA00022771"/>
    </source>
</evidence>
<name>A0ABM1XVB6_AEDAL</name>